<organism evidence="4 5">
    <name type="scientific">Solea senegalensis</name>
    <name type="common">Senegalese sole</name>
    <dbReference type="NCBI Taxonomy" id="28829"/>
    <lineage>
        <taxon>Eukaryota</taxon>
        <taxon>Metazoa</taxon>
        <taxon>Chordata</taxon>
        <taxon>Craniata</taxon>
        <taxon>Vertebrata</taxon>
        <taxon>Euteleostomi</taxon>
        <taxon>Actinopterygii</taxon>
        <taxon>Neopterygii</taxon>
        <taxon>Teleostei</taxon>
        <taxon>Neoteleostei</taxon>
        <taxon>Acanthomorphata</taxon>
        <taxon>Carangaria</taxon>
        <taxon>Pleuronectiformes</taxon>
        <taxon>Pleuronectoidei</taxon>
        <taxon>Soleidae</taxon>
        <taxon>Solea</taxon>
    </lineage>
</organism>
<dbReference type="EMBL" id="JAGKHQ010001555">
    <property type="protein sequence ID" value="KAG7454881.1"/>
    <property type="molecule type" value="Genomic_DNA"/>
</dbReference>
<dbReference type="GO" id="GO:0003676">
    <property type="term" value="F:nucleic acid binding"/>
    <property type="evidence" value="ECO:0007669"/>
    <property type="project" value="InterPro"/>
</dbReference>
<feature type="compositionally biased region" description="Polar residues" evidence="2">
    <location>
        <begin position="257"/>
        <end position="275"/>
    </location>
</feature>
<dbReference type="Proteomes" id="UP000693946">
    <property type="component" value="Unassembled WGS sequence"/>
</dbReference>
<evidence type="ECO:0000313" key="4">
    <source>
        <dbReference type="EMBL" id="KAG7454881.1"/>
    </source>
</evidence>
<evidence type="ECO:0000313" key="5">
    <source>
        <dbReference type="Proteomes" id="UP000693946"/>
    </source>
</evidence>
<accession>A0AAV6PDK0</accession>
<dbReference type="AlphaFoldDB" id="A0AAV6PDK0"/>
<sequence>MASSQTLSLSLRHGVRIQPDPSVPVEEVLLAVGDAVGHSCLSHASRMNHGVIVFLKEEKFVAGLIESGVTVRGSYLQVSPLAVPSTRVTISGVPPFVPNEALAHELQRFGKLASGFKIINLGCRDERLKHVQSFRRQVFMFLTCPTQTLEVSFRIKHSEGNYMVYASTGRMRCFECGNEGHKRSACPRKLTGEGSDPVAGPVVAGGGSLSGRCACRSDRFGRLGRCGPADLRVGSLEGRDAQTDGQNRKRREKNRNDSTVNSESPESKRSMSQADSDTHTAECDVSRQVPADCDVSGQVSAECDVSRQVPDPTTAKNTDQTEKVSSVADNNYSQIDNNDDSEAYDDIDYDTDCVSVAGSQPDLYTLQELDTFLDETFRKAIKVPDYFPDLEKFVKSVKTSKNHILDEKKRFRLLKHLTAVRKQIKDRRDSKEQLRGRRMRK</sequence>
<feature type="region of interest" description="Disordered" evidence="2">
    <location>
        <begin position="301"/>
        <end position="340"/>
    </location>
</feature>
<keyword evidence="1" id="KW-0863">Zinc-finger</keyword>
<keyword evidence="1" id="KW-0862">Zinc</keyword>
<protein>
    <submittedName>
        <fullName evidence="4">Transposon TX1 putative 82 kDa ORF 1</fullName>
    </submittedName>
</protein>
<name>A0AAV6PDK0_SOLSE</name>
<dbReference type="InterPro" id="IPR001878">
    <property type="entry name" value="Znf_CCHC"/>
</dbReference>
<gene>
    <name evidence="4" type="ORF">JOB18_023583</name>
</gene>
<dbReference type="GO" id="GO:0008270">
    <property type="term" value="F:zinc ion binding"/>
    <property type="evidence" value="ECO:0007669"/>
    <property type="project" value="UniProtKB-KW"/>
</dbReference>
<keyword evidence="5" id="KW-1185">Reference proteome</keyword>
<feature type="compositionally biased region" description="Polar residues" evidence="2">
    <location>
        <begin position="314"/>
        <end position="334"/>
    </location>
</feature>
<evidence type="ECO:0000259" key="3">
    <source>
        <dbReference type="PROSITE" id="PS50158"/>
    </source>
</evidence>
<reference evidence="4 5" key="1">
    <citation type="journal article" date="2021" name="Sci. Rep.">
        <title>Chromosome anchoring in Senegalese sole (Solea senegalensis) reveals sex-associated markers and genome rearrangements in flatfish.</title>
        <authorList>
            <person name="Guerrero-Cozar I."/>
            <person name="Gomez-Garrido J."/>
            <person name="Berbel C."/>
            <person name="Martinez-Blanch J.F."/>
            <person name="Alioto T."/>
            <person name="Claros M.G."/>
            <person name="Gagnaire P.A."/>
            <person name="Manchado M."/>
        </authorList>
    </citation>
    <scope>NUCLEOTIDE SEQUENCE [LARGE SCALE GENOMIC DNA]</scope>
    <source>
        <strain evidence="4">Sse05_10M</strain>
    </source>
</reference>
<dbReference type="PROSITE" id="PS50158">
    <property type="entry name" value="ZF_CCHC"/>
    <property type="match status" value="1"/>
</dbReference>
<keyword evidence="1" id="KW-0479">Metal-binding</keyword>
<feature type="region of interest" description="Disordered" evidence="2">
    <location>
        <begin position="231"/>
        <end position="283"/>
    </location>
</feature>
<feature type="domain" description="CCHC-type" evidence="3">
    <location>
        <begin position="172"/>
        <end position="188"/>
    </location>
</feature>
<evidence type="ECO:0000256" key="2">
    <source>
        <dbReference type="SAM" id="MobiDB-lite"/>
    </source>
</evidence>
<proteinExistence type="predicted"/>
<comment type="caution">
    <text evidence="4">The sequence shown here is derived from an EMBL/GenBank/DDBJ whole genome shotgun (WGS) entry which is preliminary data.</text>
</comment>
<evidence type="ECO:0000256" key="1">
    <source>
        <dbReference type="PROSITE-ProRule" id="PRU00047"/>
    </source>
</evidence>